<feature type="transmembrane region" description="Helical" evidence="7">
    <location>
        <begin position="39"/>
        <end position="55"/>
    </location>
</feature>
<evidence type="ECO:0000256" key="6">
    <source>
        <dbReference type="ARBA" id="ARBA00023136"/>
    </source>
</evidence>
<keyword evidence="4 7" id="KW-0812">Transmembrane</keyword>
<dbReference type="Proteomes" id="UP000325933">
    <property type="component" value="Unassembled WGS sequence"/>
</dbReference>
<evidence type="ECO:0000256" key="3">
    <source>
        <dbReference type="ARBA" id="ARBA00022475"/>
    </source>
</evidence>
<keyword evidence="3" id="KW-1003">Cell membrane</keyword>
<dbReference type="EMBL" id="VYQA01000015">
    <property type="protein sequence ID" value="KAA9026870.1"/>
    <property type="molecule type" value="Genomic_DNA"/>
</dbReference>
<comment type="caution">
    <text evidence="10">The sequence shown here is derived from an EMBL/GenBank/DDBJ whole genome shotgun (WGS) entry which is preliminary data.</text>
</comment>
<evidence type="ECO:0000256" key="7">
    <source>
        <dbReference type="SAM" id="Phobius"/>
    </source>
</evidence>
<feature type="transmembrane region" description="Helical" evidence="7">
    <location>
        <begin position="75"/>
        <end position="95"/>
    </location>
</feature>
<keyword evidence="10" id="KW-0808">Transferase</keyword>
<proteinExistence type="inferred from homology"/>
<accession>A0A5J5HXS9</accession>
<sequence length="320" mass="35952">MGKNPSIDLLKGVLILLVMVGHSMELAHAQHLALWIGSGFRMPLMIGISGYLLNIERLRSETRDHFFGRYGERMLLPWLVAAIVYMLVSGWPLSWRTPIDLLLRPPFHLWYIPVLFFLILVARAVPLRPIWLVWIGVPFSLSIMYSFGPNLGPIGSTLLSPDGRYLRYSVYFFFGMLMAERGLPTRYLGVALLTAGLGMGWWSELEHDPNIFAFVPARLLMCLSLIALLPRFAALRLSFAPINHIGRDSLFFYLWHPLVMGLIMATGIGPASTLALSVPLLYGLGRLSASHKGVRRWVGSVPPIRRRSEDAPLEPEPQPA</sequence>
<feature type="transmembrane region" description="Helical" evidence="7">
    <location>
        <begin position="107"/>
        <end position="125"/>
    </location>
</feature>
<dbReference type="GO" id="GO:0005886">
    <property type="term" value="C:plasma membrane"/>
    <property type="evidence" value="ECO:0007669"/>
    <property type="project" value="UniProtKB-SubCell"/>
</dbReference>
<feature type="transmembrane region" description="Helical" evidence="7">
    <location>
        <begin position="132"/>
        <end position="152"/>
    </location>
</feature>
<keyword evidence="10" id="KW-0012">Acyltransferase</keyword>
<evidence type="ECO:0000313" key="9">
    <source>
        <dbReference type="EMBL" id="KAA9013792.1"/>
    </source>
</evidence>
<dbReference type="PANTHER" id="PTHR40074">
    <property type="entry name" value="O-ACETYLTRANSFERASE WECH"/>
    <property type="match status" value="1"/>
</dbReference>
<dbReference type="Proteomes" id="UP000326364">
    <property type="component" value="Unassembled WGS sequence"/>
</dbReference>
<dbReference type="InterPro" id="IPR002656">
    <property type="entry name" value="Acyl_transf_3_dom"/>
</dbReference>
<protein>
    <submittedName>
        <fullName evidence="10">Acyltransferase</fullName>
    </submittedName>
</protein>
<comment type="subcellular location">
    <subcellularLocation>
        <location evidence="1">Cell membrane</location>
        <topology evidence="1">Multi-pass membrane protein</topology>
    </subcellularLocation>
</comment>
<dbReference type="GO" id="GO:0009246">
    <property type="term" value="P:enterobacterial common antigen biosynthetic process"/>
    <property type="evidence" value="ECO:0007669"/>
    <property type="project" value="TreeGrafter"/>
</dbReference>
<dbReference type="GO" id="GO:0016413">
    <property type="term" value="F:O-acetyltransferase activity"/>
    <property type="evidence" value="ECO:0007669"/>
    <property type="project" value="TreeGrafter"/>
</dbReference>
<reference evidence="11 12" key="1">
    <citation type="submission" date="2019-09" db="EMBL/GenBank/DDBJ databases">
        <authorList>
            <person name="Feng G."/>
        </authorList>
    </citation>
    <scope>NUCLEOTIDE SEQUENCE [LARGE SCALE GENOMIC DNA]</scope>
    <source>
        <strain evidence="10 11">KACC 19283</strain>
        <strain evidence="9 12">KACC 19284</strain>
    </source>
</reference>
<feature type="transmembrane region" description="Helical" evidence="7">
    <location>
        <begin position="211"/>
        <end position="229"/>
    </location>
</feature>
<dbReference type="PANTHER" id="PTHR40074:SF2">
    <property type="entry name" value="O-ACETYLTRANSFERASE WECH"/>
    <property type="match status" value="1"/>
</dbReference>
<comment type="similarity">
    <text evidence="2">Belongs to the acyltransferase 3 family.</text>
</comment>
<evidence type="ECO:0000256" key="4">
    <source>
        <dbReference type="ARBA" id="ARBA00022692"/>
    </source>
</evidence>
<evidence type="ECO:0000313" key="12">
    <source>
        <dbReference type="Proteomes" id="UP000326364"/>
    </source>
</evidence>
<name>A0A5J5HXS9_9SPHN</name>
<evidence type="ECO:0000256" key="1">
    <source>
        <dbReference type="ARBA" id="ARBA00004651"/>
    </source>
</evidence>
<evidence type="ECO:0000313" key="11">
    <source>
        <dbReference type="Proteomes" id="UP000325933"/>
    </source>
</evidence>
<feature type="transmembrane region" description="Helical" evidence="7">
    <location>
        <begin position="187"/>
        <end position="205"/>
    </location>
</feature>
<evidence type="ECO:0000256" key="2">
    <source>
        <dbReference type="ARBA" id="ARBA00007400"/>
    </source>
</evidence>
<keyword evidence="12" id="KW-1185">Reference proteome</keyword>
<organism evidence="10 11">
    <name type="scientific">Sphingobium limneticum</name>
    <dbReference type="NCBI Taxonomy" id="1007511"/>
    <lineage>
        <taxon>Bacteria</taxon>
        <taxon>Pseudomonadati</taxon>
        <taxon>Pseudomonadota</taxon>
        <taxon>Alphaproteobacteria</taxon>
        <taxon>Sphingomonadales</taxon>
        <taxon>Sphingomonadaceae</taxon>
        <taxon>Sphingobium</taxon>
    </lineage>
</organism>
<feature type="domain" description="Acyltransferase 3" evidence="8">
    <location>
        <begin position="5"/>
        <end position="272"/>
    </location>
</feature>
<evidence type="ECO:0000259" key="8">
    <source>
        <dbReference type="Pfam" id="PF01757"/>
    </source>
</evidence>
<evidence type="ECO:0000256" key="5">
    <source>
        <dbReference type="ARBA" id="ARBA00022989"/>
    </source>
</evidence>
<dbReference type="EMBL" id="VYQB01000015">
    <property type="protein sequence ID" value="KAA9013792.1"/>
    <property type="molecule type" value="Genomic_DNA"/>
</dbReference>
<keyword evidence="5 7" id="KW-1133">Transmembrane helix</keyword>
<gene>
    <name evidence="10" type="ORF">F4U95_18295</name>
    <name evidence="9" type="ORF">F4U96_18170</name>
</gene>
<evidence type="ECO:0000313" key="10">
    <source>
        <dbReference type="EMBL" id="KAA9026870.1"/>
    </source>
</evidence>
<dbReference type="Pfam" id="PF01757">
    <property type="entry name" value="Acyl_transf_3"/>
    <property type="match status" value="1"/>
</dbReference>
<keyword evidence="6 7" id="KW-0472">Membrane</keyword>
<dbReference type="AlphaFoldDB" id="A0A5J5HXS9"/>